<reference evidence="2 3" key="1">
    <citation type="submission" date="2018-06" db="EMBL/GenBank/DDBJ databases">
        <title>Genomic Encyclopedia of Archaeal and Bacterial Type Strains, Phase II (KMG-II): from individual species to whole genera.</title>
        <authorList>
            <person name="Goeker M."/>
        </authorList>
    </citation>
    <scope>NUCLEOTIDE SEQUENCE [LARGE SCALE GENOMIC DNA]</scope>
    <source>
        <strain evidence="2 3">DSM 29821</strain>
    </source>
</reference>
<organism evidence="2 3">
    <name type="scientific">Chitinophaga dinghuensis</name>
    <dbReference type="NCBI Taxonomy" id="1539050"/>
    <lineage>
        <taxon>Bacteria</taxon>
        <taxon>Pseudomonadati</taxon>
        <taxon>Bacteroidota</taxon>
        <taxon>Chitinophagia</taxon>
        <taxon>Chitinophagales</taxon>
        <taxon>Chitinophagaceae</taxon>
        <taxon>Chitinophaga</taxon>
    </lineage>
</organism>
<dbReference type="InterPro" id="IPR013728">
    <property type="entry name" value="BT_3987-like_N"/>
</dbReference>
<proteinExistence type="predicted"/>
<name>A0A327W5B4_9BACT</name>
<keyword evidence="3" id="KW-1185">Reference proteome</keyword>
<evidence type="ECO:0000313" key="2">
    <source>
        <dbReference type="EMBL" id="RAJ83204.1"/>
    </source>
</evidence>
<dbReference type="Proteomes" id="UP000249819">
    <property type="component" value="Unassembled WGS sequence"/>
</dbReference>
<sequence>MKKHINLIYISLLAVTMQSCLKDKFGISVSDVPATKIVELAPLDDGATTSINSRMKTISRLPSTLSATDTMTIPVYLGSTTGPLDHDVTVTLARDTAAIAKYNLAQGTNWSFFPENTIVSENLKVTIPAGKNVGYFKLVVNTLKVLSDDKYMIAYNIAEVPKPLSISADRFYVYYKMVVRNKYDGFYSLRSGGMTDYQVPDNVFIGSTTVELVTIDDSTCLMRDAYVYHDYPNSKDPNNQPVNGHLLWSKSGNAWSWYGYFCPVLHFNPNGNGQITRVTNYFGQPDPVRGRSAALSPDPTEAANSAWDPVTRNVKAYYLMYDGSFTGGWKGSKVWFYDNLTFVSDRP</sequence>
<dbReference type="Gene3D" id="2.60.40.1740">
    <property type="entry name" value="hypothetical protein (bacova_03559)"/>
    <property type="match status" value="1"/>
</dbReference>
<dbReference type="Pfam" id="PF08522">
    <property type="entry name" value="BT_3987-like_N"/>
    <property type="match status" value="1"/>
</dbReference>
<accession>A0A327W5B4</accession>
<dbReference type="OrthoDB" id="633404at2"/>
<protein>
    <submittedName>
        <fullName evidence="2">Uncharacterized protein DUF1735</fullName>
    </submittedName>
</protein>
<gene>
    <name evidence="2" type="ORF">CLV59_103164</name>
</gene>
<feature type="domain" description="BT-3987-like N-terminal" evidence="1">
    <location>
        <begin position="65"/>
        <end position="160"/>
    </location>
</feature>
<comment type="caution">
    <text evidence="2">The sequence shown here is derived from an EMBL/GenBank/DDBJ whole genome shotgun (WGS) entry which is preliminary data.</text>
</comment>
<evidence type="ECO:0000259" key="1">
    <source>
        <dbReference type="Pfam" id="PF08522"/>
    </source>
</evidence>
<dbReference type="PROSITE" id="PS51257">
    <property type="entry name" value="PROKAR_LIPOPROTEIN"/>
    <property type="match status" value="1"/>
</dbReference>
<dbReference type="EMBL" id="QLMA01000003">
    <property type="protein sequence ID" value="RAJ83204.1"/>
    <property type="molecule type" value="Genomic_DNA"/>
</dbReference>
<evidence type="ECO:0000313" key="3">
    <source>
        <dbReference type="Proteomes" id="UP000249819"/>
    </source>
</evidence>
<dbReference type="AlphaFoldDB" id="A0A327W5B4"/>
<dbReference type="RefSeq" id="WP_111591867.1">
    <property type="nucleotide sequence ID" value="NZ_QLMA01000003.1"/>
</dbReference>